<keyword evidence="4" id="KW-1185">Reference proteome</keyword>
<reference evidence="4" key="1">
    <citation type="journal article" date="2019" name="Int. J. Syst. Evol. Microbiol.">
        <title>The Global Catalogue of Microorganisms (GCM) 10K type strain sequencing project: providing services to taxonomists for standard genome sequencing and annotation.</title>
        <authorList>
            <consortium name="The Broad Institute Genomics Platform"/>
            <consortium name="The Broad Institute Genome Sequencing Center for Infectious Disease"/>
            <person name="Wu L."/>
            <person name="Ma J."/>
        </authorList>
    </citation>
    <scope>NUCLEOTIDE SEQUENCE [LARGE SCALE GENOMIC DNA]</scope>
    <source>
        <strain evidence="4">KACC 13778</strain>
    </source>
</reference>
<organism evidence="3 4">
    <name type="scientific">Nocardioides caricicola</name>
    <dbReference type="NCBI Taxonomy" id="634770"/>
    <lineage>
        <taxon>Bacteria</taxon>
        <taxon>Bacillati</taxon>
        <taxon>Actinomycetota</taxon>
        <taxon>Actinomycetes</taxon>
        <taxon>Propionibacteriales</taxon>
        <taxon>Nocardioidaceae</taxon>
        <taxon>Nocardioides</taxon>
    </lineage>
</organism>
<sequence>MSAEPMERLVRRHRTRATGAILDSLRADGWSVFSSVRWPGSRRGDVSHVVVGPPGVFVIDVKDWAGRIEVRENSFWCRGRRQHRVIGQASEAALAVAGLVSGPAATTVRSALCFEREEPLVGWCHDVMICSTANLREMLTRRPPMLSSDEVTLASIELDLGFRAAAGPPPRTPRLQMPRQKRLPRELREPRVRRPEPRISRSFRRGVLKLTVLALIGLLAVSQLPKLVDYGENLKDRAVEAVQPESMLPAIGFDSCQALREVYPDGVGTVAAVRRVKGPWGVPAIQPEVYRASAVLDKDRDGLVCERSDR</sequence>
<evidence type="ECO:0000313" key="3">
    <source>
        <dbReference type="EMBL" id="MFC5494126.1"/>
    </source>
</evidence>
<feature type="region of interest" description="Disordered" evidence="1">
    <location>
        <begin position="165"/>
        <end position="193"/>
    </location>
</feature>
<comment type="caution">
    <text evidence="3">The sequence shown here is derived from an EMBL/GenBank/DDBJ whole genome shotgun (WGS) entry which is preliminary data.</text>
</comment>
<dbReference type="Pfam" id="PF08378">
    <property type="entry name" value="NERD"/>
    <property type="match status" value="1"/>
</dbReference>
<dbReference type="RefSeq" id="WP_345179763.1">
    <property type="nucleotide sequence ID" value="NZ_BAABFQ010000007.1"/>
</dbReference>
<protein>
    <submittedName>
        <fullName evidence="3">NERD domain-containing protein</fullName>
    </submittedName>
</protein>
<dbReference type="PROSITE" id="PS50965">
    <property type="entry name" value="NERD"/>
    <property type="match status" value="1"/>
</dbReference>
<gene>
    <name evidence="3" type="ORF">ACFPKY_13495</name>
</gene>
<evidence type="ECO:0000259" key="2">
    <source>
        <dbReference type="PROSITE" id="PS50965"/>
    </source>
</evidence>
<feature type="domain" description="NERD" evidence="2">
    <location>
        <begin position="10"/>
        <end position="119"/>
    </location>
</feature>
<dbReference type="EMBL" id="JBHSMD010000004">
    <property type="protein sequence ID" value="MFC5494126.1"/>
    <property type="molecule type" value="Genomic_DNA"/>
</dbReference>
<dbReference type="Proteomes" id="UP001595956">
    <property type="component" value="Unassembled WGS sequence"/>
</dbReference>
<proteinExistence type="predicted"/>
<accession>A0ABW0N2E3</accession>
<evidence type="ECO:0000313" key="4">
    <source>
        <dbReference type="Proteomes" id="UP001595956"/>
    </source>
</evidence>
<name>A0ABW0N2E3_9ACTN</name>
<dbReference type="InterPro" id="IPR011528">
    <property type="entry name" value="NERD"/>
</dbReference>
<feature type="compositionally biased region" description="Basic and acidic residues" evidence="1">
    <location>
        <begin position="183"/>
        <end position="193"/>
    </location>
</feature>
<evidence type="ECO:0000256" key="1">
    <source>
        <dbReference type="SAM" id="MobiDB-lite"/>
    </source>
</evidence>